<feature type="transmembrane region" description="Helical" evidence="6">
    <location>
        <begin position="220"/>
        <end position="242"/>
    </location>
</feature>
<keyword evidence="4 6" id="KW-0472">Membrane</keyword>
<dbReference type="Pfam" id="PF20684">
    <property type="entry name" value="Fung_rhodopsin"/>
    <property type="match status" value="1"/>
</dbReference>
<protein>
    <recommendedName>
        <fullName evidence="7">Rhodopsin domain-containing protein</fullName>
    </recommendedName>
</protein>
<keyword evidence="9" id="KW-1185">Reference proteome</keyword>
<proteinExistence type="inferred from homology"/>
<evidence type="ECO:0000259" key="7">
    <source>
        <dbReference type="Pfam" id="PF20684"/>
    </source>
</evidence>
<evidence type="ECO:0000313" key="8">
    <source>
        <dbReference type="EMBL" id="KAF2098059.1"/>
    </source>
</evidence>
<evidence type="ECO:0000313" key="9">
    <source>
        <dbReference type="Proteomes" id="UP000799772"/>
    </source>
</evidence>
<dbReference type="AlphaFoldDB" id="A0A9P4IFB3"/>
<accession>A0A9P4IFB3</accession>
<comment type="subcellular location">
    <subcellularLocation>
        <location evidence="1">Membrane</location>
        <topology evidence="1">Multi-pass membrane protein</topology>
    </subcellularLocation>
</comment>
<evidence type="ECO:0000256" key="3">
    <source>
        <dbReference type="ARBA" id="ARBA00022989"/>
    </source>
</evidence>
<dbReference type="GO" id="GO:0016020">
    <property type="term" value="C:membrane"/>
    <property type="evidence" value="ECO:0007669"/>
    <property type="project" value="UniProtKB-SubCell"/>
</dbReference>
<feature type="transmembrane region" description="Helical" evidence="6">
    <location>
        <begin position="95"/>
        <end position="119"/>
    </location>
</feature>
<keyword evidence="3 6" id="KW-1133">Transmembrane helix</keyword>
<dbReference type="InterPro" id="IPR052337">
    <property type="entry name" value="SAT4-like"/>
</dbReference>
<dbReference type="PANTHER" id="PTHR33048">
    <property type="entry name" value="PTH11-LIKE INTEGRAL MEMBRANE PROTEIN (AFU_ORTHOLOGUE AFUA_5G11245)"/>
    <property type="match status" value="1"/>
</dbReference>
<name>A0A9P4IFB3_9PEZI</name>
<dbReference type="InterPro" id="IPR049326">
    <property type="entry name" value="Rhodopsin_dom_fungi"/>
</dbReference>
<evidence type="ECO:0000256" key="6">
    <source>
        <dbReference type="SAM" id="Phobius"/>
    </source>
</evidence>
<feature type="transmembrane region" description="Helical" evidence="6">
    <location>
        <begin position="131"/>
        <end position="156"/>
    </location>
</feature>
<feature type="transmembrane region" description="Helical" evidence="6">
    <location>
        <begin position="50"/>
        <end position="75"/>
    </location>
</feature>
<dbReference type="PANTHER" id="PTHR33048:SF129">
    <property type="entry name" value="INTEGRAL MEMBRANE PROTEIN-RELATED"/>
    <property type="match status" value="1"/>
</dbReference>
<keyword evidence="2 6" id="KW-0812">Transmembrane</keyword>
<sequence length="261" mass="29534">MPSPSLVPGDGVERRTWMPAYAITFQAITSLFLGLRLVSRLTKQSTKWGWDDVFIILAFAFGGGLTALVLLSTYTAGFDRHIWDVPWTEWARGGLFGRLIEVLFIPASCFNKVSVLLFYQRVVEGTCSRYYKVSVWVALIFCVLYSIVFEFLLFTICRPVEAIWMRYDPTYTANYHCVSPFTETWTTQLAGALSVFSDFYALLLPGFLLMQLNIPMRQKVGLYCIFGLGFSVVAAGIVRTIYLGRVFSGKSTDITCKCNHF</sequence>
<evidence type="ECO:0000256" key="2">
    <source>
        <dbReference type="ARBA" id="ARBA00022692"/>
    </source>
</evidence>
<dbReference type="OrthoDB" id="4525788at2759"/>
<evidence type="ECO:0000256" key="1">
    <source>
        <dbReference type="ARBA" id="ARBA00004141"/>
    </source>
</evidence>
<evidence type="ECO:0000256" key="5">
    <source>
        <dbReference type="ARBA" id="ARBA00038359"/>
    </source>
</evidence>
<feature type="transmembrane region" description="Helical" evidence="6">
    <location>
        <begin position="20"/>
        <end position="38"/>
    </location>
</feature>
<dbReference type="EMBL" id="ML978127">
    <property type="protein sequence ID" value="KAF2098059.1"/>
    <property type="molecule type" value="Genomic_DNA"/>
</dbReference>
<evidence type="ECO:0000256" key="4">
    <source>
        <dbReference type="ARBA" id="ARBA00023136"/>
    </source>
</evidence>
<gene>
    <name evidence="8" type="ORF">NA57DRAFT_76856</name>
</gene>
<feature type="transmembrane region" description="Helical" evidence="6">
    <location>
        <begin position="189"/>
        <end position="208"/>
    </location>
</feature>
<organism evidence="8 9">
    <name type="scientific">Rhizodiscina lignyota</name>
    <dbReference type="NCBI Taxonomy" id="1504668"/>
    <lineage>
        <taxon>Eukaryota</taxon>
        <taxon>Fungi</taxon>
        <taxon>Dikarya</taxon>
        <taxon>Ascomycota</taxon>
        <taxon>Pezizomycotina</taxon>
        <taxon>Dothideomycetes</taxon>
        <taxon>Pleosporomycetidae</taxon>
        <taxon>Aulographales</taxon>
        <taxon>Rhizodiscinaceae</taxon>
        <taxon>Rhizodiscina</taxon>
    </lineage>
</organism>
<dbReference type="Proteomes" id="UP000799772">
    <property type="component" value="Unassembled WGS sequence"/>
</dbReference>
<comment type="similarity">
    <text evidence="5">Belongs to the SAT4 family.</text>
</comment>
<comment type="caution">
    <text evidence="8">The sequence shown here is derived from an EMBL/GenBank/DDBJ whole genome shotgun (WGS) entry which is preliminary data.</text>
</comment>
<reference evidence="8" key="1">
    <citation type="journal article" date="2020" name="Stud. Mycol.">
        <title>101 Dothideomycetes genomes: a test case for predicting lifestyles and emergence of pathogens.</title>
        <authorList>
            <person name="Haridas S."/>
            <person name="Albert R."/>
            <person name="Binder M."/>
            <person name="Bloem J."/>
            <person name="Labutti K."/>
            <person name="Salamov A."/>
            <person name="Andreopoulos B."/>
            <person name="Baker S."/>
            <person name="Barry K."/>
            <person name="Bills G."/>
            <person name="Bluhm B."/>
            <person name="Cannon C."/>
            <person name="Castanera R."/>
            <person name="Culley D."/>
            <person name="Daum C."/>
            <person name="Ezra D."/>
            <person name="Gonzalez J."/>
            <person name="Henrissat B."/>
            <person name="Kuo A."/>
            <person name="Liang C."/>
            <person name="Lipzen A."/>
            <person name="Lutzoni F."/>
            <person name="Magnuson J."/>
            <person name="Mondo S."/>
            <person name="Nolan M."/>
            <person name="Ohm R."/>
            <person name="Pangilinan J."/>
            <person name="Park H.-J."/>
            <person name="Ramirez L."/>
            <person name="Alfaro M."/>
            <person name="Sun H."/>
            <person name="Tritt A."/>
            <person name="Yoshinaga Y."/>
            <person name="Zwiers L.-H."/>
            <person name="Turgeon B."/>
            <person name="Goodwin S."/>
            <person name="Spatafora J."/>
            <person name="Crous P."/>
            <person name="Grigoriev I."/>
        </authorList>
    </citation>
    <scope>NUCLEOTIDE SEQUENCE</scope>
    <source>
        <strain evidence="8">CBS 133067</strain>
    </source>
</reference>
<feature type="domain" description="Rhodopsin" evidence="7">
    <location>
        <begin position="35"/>
        <end position="256"/>
    </location>
</feature>